<protein>
    <recommendedName>
        <fullName evidence="3">Lipoprotein</fullName>
    </recommendedName>
</protein>
<comment type="caution">
    <text evidence="1">The sequence shown here is derived from an EMBL/GenBank/DDBJ whole genome shotgun (WGS) entry which is preliminary data.</text>
</comment>
<gene>
    <name evidence="1" type="ORF">HA482_29880</name>
</gene>
<evidence type="ECO:0000313" key="2">
    <source>
        <dbReference type="Proteomes" id="UP000639516"/>
    </source>
</evidence>
<dbReference type="RefSeq" id="WP_188099911.1">
    <property type="nucleotide sequence ID" value="NZ_JAATTO010000050.1"/>
</dbReference>
<accession>A0ABR7UG86</accession>
<dbReference type="PROSITE" id="PS51257">
    <property type="entry name" value="PROKAR_LIPOPROTEIN"/>
    <property type="match status" value="1"/>
</dbReference>
<evidence type="ECO:0008006" key="3">
    <source>
        <dbReference type="Google" id="ProtNLM"/>
    </source>
</evidence>
<organism evidence="1 2">
    <name type="scientific">Bradyrhizobium campsiandrae</name>
    <dbReference type="NCBI Taxonomy" id="1729892"/>
    <lineage>
        <taxon>Bacteria</taxon>
        <taxon>Pseudomonadati</taxon>
        <taxon>Pseudomonadota</taxon>
        <taxon>Alphaproteobacteria</taxon>
        <taxon>Hyphomicrobiales</taxon>
        <taxon>Nitrobacteraceae</taxon>
        <taxon>Bradyrhizobium</taxon>
    </lineage>
</organism>
<keyword evidence="2" id="KW-1185">Reference proteome</keyword>
<evidence type="ECO:0000313" key="1">
    <source>
        <dbReference type="EMBL" id="MBC9982422.1"/>
    </source>
</evidence>
<sequence>MTLRSAPAVLVLILVWVALGLAGCDFREETGFVEVKKSFANLAAGDTLMLNATALDLGTRSSLVVQQPTGTASLQVRRGDASRKLCEFPVRKNRVVTVTLAAANGALRCSVQS</sequence>
<dbReference type="EMBL" id="JAATTO010000050">
    <property type="protein sequence ID" value="MBC9982422.1"/>
    <property type="molecule type" value="Genomic_DNA"/>
</dbReference>
<name>A0ABR7UG86_9BRAD</name>
<proteinExistence type="predicted"/>
<dbReference type="Proteomes" id="UP000639516">
    <property type="component" value="Unassembled WGS sequence"/>
</dbReference>
<reference evidence="1 2" key="1">
    <citation type="journal article" date="2020" name="Arch. Microbiol.">
        <title>Bradyrhizobium campsiandrae sp. nov., a nitrogen-fixing bacterial strain isolated from a native leguminous tree from the Amazon adapted to flooded conditions.</title>
        <authorList>
            <person name="Cabral Michel D."/>
            <person name="Martins da Costa E."/>
            <person name="Azarias Guimaraes A."/>
            <person name="Soares de Carvalho T."/>
            <person name="Santos de Castro Caputo P."/>
            <person name="Willems A."/>
            <person name="de Souza Moreira F.M."/>
        </authorList>
    </citation>
    <scope>NUCLEOTIDE SEQUENCE [LARGE SCALE GENOMIC DNA]</scope>
    <source>
        <strain evidence="2">INPA 384B</strain>
    </source>
</reference>